<accession>A0AAP3XQX1</accession>
<comment type="caution">
    <text evidence="1">The sequence shown here is derived from an EMBL/GenBank/DDBJ whole genome shotgun (WGS) entry which is preliminary data.</text>
</comment>
<name>A0AAP3XQX1_9PROT</name>
<dbReference type="PROSITE" id="PS51257">
    <property type="entry name" value="PROKAR_LIPOPROTEIN"/>
    <property type="match status" value="1"/>
</dbReference>
<reference evidence="1 2" key="1">
    <citation type="submission" date="2023-03" db="EMBL/GenBank/DDBJ databases">
        <title>YIM 152171 draft genome.</title>
        <authorList>
            <person name="Yang Z."/>
        </authorList>
    </citation>
    <scope>NUCLEOTIDE SEQUENCE [LARGE SCALE GENOMIC DNA]</scope>
    <source>
        <strain evidence="1 2">YIM 152171</strain>
    </source>
</reference>
<evidence type="ECO:0008006" key="3">
    <source>
        <dbReference type="Google" id="ProtNLM"/>
    </source>
</evidence>
<gene>
    <name evidence="1" type="ORF">PZ740_05740</name>
</gene>
<dbReference type="AlphaFoldDB" id="A0AAP3XQX1"/>
<dbReference type="RefSeq" id="WP_327788306.1">
    <property type="nucleotide sequence ID" value="NZ_JARGEQ010000047.1"/>
</dbReference>
<proteinExistence type="predicted"/>
<evidence type="ECO:0000313" key="1">
    <source>
        <dbReference type="EMBL" id="MDF1585885.1"/>
    </source>
</evidence>
<dbReference type="EMBL" id="JARGEQ010000047">
    <property type="protein sequence ID" value="MDF1585885.1"/>
    <property type="molecule type" value="Genomic_DNA"/>
</dbReference>
<organism evidence="1 2">
    <name type="scientific">Marinimicrococcus flavescens</name>
    <dbReference type="NCBI Taxonomy" id="3031815"/>
    <lineage>
        <taxon>Bacteria</taxon>
        <taxon>Pseudomonadati</taxon>
        <taxon>Pseudomonadota</taxon>
        <taxon>Alphaproteobacteria</taxon>
        <taxon>Geminicoccales</taxon>
        <taxon>Geminicoccaceae</taxon>
        <taxon>Marinimicrococcus</taxon>
    </lineage>
</organism>
<keyword evidence="2" id="KW-1185">Reference proteome</keyword>
<dbReference type="Proteomes" id="UP001301140">
    <property type="component" value="Unassembled WGS sequence"/>
</dbReference>
<evidence type="ECO:0000313" key="2">
    <source>
        <dbReference type="Proteomes" id="UP001301140"/>
    </source>
</evidence>
<sequence>MKLKIAAIFPLCAVLAGCLVNTQSGRGPLTLSPQVEEAYQRYLETETPLAFAVSTDGQWASYVYCPDRGPCIGGERAKAVEYCERSGKTCHIYDHMGRILWRTDLPPLPES</sequence>
<protein>
    <recommendedName>
        <fullName evidence="3">Lipoprotein</fullName>
    </recommendedName>
</protein>